<dbReference type="GeneTree" id="ENSGT00990000213481"/>
<evidence type="ECO:0000256" key="9">
    <source>
        <dbReference type="ARBA" id="ARBA00023224"/>
    </source>
</evidence>
<name>A0A8C6G4W6_MUSSI</name>
<dbReference type="GO" id="GO:0004984">
    <property type="term" value="F:olfactory receptor activity"/>
    <property type="evidence" value="ECO:0007669"/>
    <property type="project" value="InterPro"/>
</dbReference>
<reference evidence="10" key="2">
    <citation type="submission" date="2025-09" db="UniProtKB">
        <authorList>
            <consortium name="Ensembl"/>
        </authorList>
    </citation>
    <scope>IDENTIFICATION</scope>
</reference>
<comment type="subcellular location">
    <subcellularLocation>
        <location evidence="1">Membrane</location>
        <topology evidence="1">Multi-pass membrane protein</topology>
    </subcellularLocation>
</comment>
<evidence type="ECO:0000313" key="11">
    <source>
        <dbReference type="Proteomes" id="UP000694415"/>
    </source>
</evidence>
<keyword evidence="9" id="KW-0807">Transducer</keyword>
<dbReference type="Pfam" id="PF13853">
    <property type="entry name" value="7tm_4"/>
    <property type="match status" value="1"/>
</dbReference>
<dbReference type="AlphaFoldDB" id="A0A8C6G4W6"/>
<keyword evidence="5" id="KW-1133">Transmembrane helix</keyword>
<evidence type="ECO:0000256" key="4">
    <source>
        <dbReference type="ARBA" id="ARBA00022725"/>
    </source>
</evidence>
<keyword evidence="6" id="KW-0297">G-protein coupled receptor</keyword>
<dbReference type="Ensembl" id="ENSMSIT00000000198.1">
    <property type="protein sequence ID" value="ENSMSIP00000000138.1"/>
    <property type="gene ID" value="ENSMSIG00000000179.1"/>
</dbReference>
<keyword evidence="7" id="KW-0472">Membrane</keyword>
<dbReference type="InterPro" id="IPR050402">
    <property type="entry name" value="OR51/52/56-like"/>
</dbReference>
<dbReference type="InterPro" id="IPR000725">
    <property type="entry name" value="Olfact_rcpt"/>
</dbReference>
<keyword evidence="3" id="KW-0812">Transmembrane</keyword>
<dbReference type="GO" id="GO:0004930">
    <property type="term" value="F:G protein-coupled receptor activity"/>
    <property type="evidence" value="ECO:0007669"/>
    <property type="project" value="UniProtKB-KW"/>
</dbReference>
<dbReference type="SUPFAM" id="SSF81321">
    <property type="entry name" value="Family A G protein-coupled receptor-like"/>
    <property type="match status" value="1"/>
</dbReference>
<dbReference type="PANTHER" id="PTHR26450">
    <property type="entry name" value="OLFACTORY RECEPTOR 56B1-RELATED"/>
    <property type="match status" value="1"/>
</dbReference>
<evidence type="ECO:0000256" key="7">
    <source>
        <dbReference type="ARBA" id="ARBA00023136"/>
    </source>
</evidence>
<evidence type="ECO:0000256" key="8">
    <source>
        <dbReference type="ARBA" id="ARBA00023170"/>
    </source>
</evidence>
<evidence type="ECO:0000313" key="10">
    <source>
        <dbReference type="Ensembl" id="ENSMSIP00000000138.1"/>
    </source>
</evidence>
<reference evidence="10" key="1">
    <citation type="submission" date="2025-08" db="UniProtKB">
        <authorList>
            <consortium name="Ensembl"/>
        </authorList>
    </citation>
    <scope>IDENTIFICATION</scope>
</reference>
<keyword evidence="4" id="KW-0552">Olfaction</keyword>
<evidence type="ECO:0000256" key="5">
    <source>
        <dbReference type="ARBA" id="ARBA00022989"/>
    </source>
</evidence>
<keyword evidence="2" id="KW-0716">Sensory transduction</keyword>
<evidence type="ECO:0000256" key="2">
    <source>
        <dbReference type="ARBA" id="ARBA00022606"/>
    </source>
</evidence>
<sequence>IAKCKQKKELDPAVPALKKTLSEPGPFVLLGVAELEGLHAWFSVPMCLLYLASLVGMIDTFSWGWWQLTQPFRLPCTSFWGLLAAADLILATSPASKAQAVLWGLLGEISFGGWLAQCFVVHVAFTAESSVAMDHSVPIRQPLCYGALLSQHVLGIVAAAAVTHGARVMAPPVVLVQTLPHCGHRASPHTYC</sequence>
<evidence type="ECO:0000256" key="6">
    <source>
        <dbReference type="ARBA" id="ARBA00023040"/>
    </source>
</evidence>
<evidence type="ECO:0000256" key="3">
    <source>
        <dbReference type="ARBA" id="ARBA00022692"/>
    </source>
</evidence>
<accession>A0A8C6G4W6</accession>
<evidence type="ECO:0000256" key="1">
    <source>
        <dbReference type="ARBA" id="ARBA00004141"/>
    </source>
</evidence>
<dbReference type="GO" id="GO:0005886">
    <property type="term" value="C:plasma membrane"/>
    <property type="evidence" value="ECO:0007669"/>
    <property type="project" value="TreeGrafter"/>
</dbReference>
<dbReference type="PANTHER" id="PTHR26450:SF395">
    <property type="entry name" value="G-PROTEIN COUPLED RECEPTORS FAMILY 1 PROFILE DOMAIN-CONTAINING PROTEIN"/>
    <property type="match status" value="1"/>
</dbReference>
<dbReference type="Proteomes" id="UP000694415">
    <property type="component" value="Unplaced"/>
</dbReference>
<keyword evidence="8" id="KW-0675">Receptor</keyword>
<proteinExistence type="predicted"/>
<organism evidence="10 11">
    <name type="scientific">Mus spicilegus</name>
    <name type="common">Mound-building mouse</name>
    <dbReference type="NCBI Taxonomy" id="10103"/>
    <lineage>
        <taxon>Eukaryota</taxon>
        <taxon>Metazoa</taxon>
        <taxon>Chordata</taxon>
        <taxon>Craniata</taxon>
        <taxon>Vertebrata</taxon>
        <taxon>Euteleostomi</taxon>
        <taxon>Mammalia</taxon>
        <taxon>Eutheria</taxon>
        <taxon>Euarchontoglires</taxon>
        <taxon>Glires</taxon>
        <taxon>Rodentia</taxon>
        <taxon>Myomorpha</taxon>
        <taxon>Muroidea</taxon>
        <taxon>Muridae</taxon>
        <taxon>Murinae</taxon>
        <taxon>Mus</taxon>
        <taxon>Mus</taxon>
    </lineage>
</organism>
<keyword evidence="11" id="KW-1185">Reference proteome</keyword>
<protein>
    <submittedName>
        <fullName evidence="10">Uncharacterized protein</fullName>
    </submittedName>
</protein>